<dbReference type="OrthoDB" id="1495718at2"/>
<dbReference type="Pfam" id="PF11276">
    <property type="entry name" value="DUF3078"/>
    <property type="match status" value="1"/>
</dbReference>
<dbReference type="AlphaFoldDB" id="A0A1T5HSL6"/>
<dbReference type="STRING" id="889453.SAMN03080601_02961"/>
<reference evidence="1 2" key="1">
    <citation type="submission" date="2017-02" db="EMBL/GenBank/DDBJ databases">
        <authorList>
            <person name="Peterson S.W."/>
        </authorList>
    </citation>
    <scope>NUCLEOTIDE SEQUENCE [LARGE SCALE GENOMIC DNA]</scope>
    <source>
        <strain evidence="1 2">DSM 24412</strain>
    </source>
</reference>
<sequence length="496" mass="58121">MYMRFLFGLLFLIFLMPHAQVHAQRPFQIYFPDFVLPETWYERVGVLEFREQYREALAKQSAGLRLQNSFIPHHPYQFILEPQTVRSNVSAGLIRQKTGILPLNEYRFEFMTARISRYKAHALPVIYIKEELPDLTEFQATERKTPFEKYQHFLNHPGGSDTLQTLIAGEVKTGSEMRRHIYYHHPYLVQYDWHELPDPPRIFRSSETIQSRTGRESLEGLFRPNDIRRPDRLERVALKKSPWTFTGSENIQFSQAYLSNWARGGQNSVALLSDLRLSAIYKDDNVEWENTGVHKLGIISSEGAKSRVNDDLIELMSKYGVKSTEKWYYSLLFNFRTQFFEGFLASDTEKENPISAFMAPAYFSLAAGMDYRVKDFTLLLSPLTSRMTVVLDTAKINQTRYNIDADKKSNFLTGGSLQNNFRWKLAEDMTFTSRMNVFYDYFAKDENIQAEWDLVLDMRINVFLSTRLTGSFRYYESESSKLQIRQGLSLSFRYNF</sequence>
<name>A0A1T5HSL6_9BACT</name>
<evidence type="ECO:0008006" key="3">
    <source>
        <dbReference type="Google" id="ProtNLM"/>
    </source>
</evidence>
<protein>
    <recommendedName>
        <fullName evidence="3">DUF3078 domain-containing protein</fullName>
    </recommendedName>
</protein>
<dbReference type="EMBL" id="FUYV01000019">
    <property type="protein sequence ID" value="SKC23679.1"/>
    <property type="molecule type" value="Genomic_DNA"/>
</dbReference>
<gene>
    <name evidence="1" type="ORF">SAMN03080601_02961</name>
</gene>
<evidence type="ECO:0000313" key="2">
    <source>
        <dbReference type="Proteomes" id="UP000191055"/>
    </source>
</evidence>
<dbReference type="Proteomes" id="UP000191055">
    <property type="component" value="Unassembled WGS sequence"/>
</dbReference>
<accession>A0A1T5HSL6</accession>
<keyword evidence="2" id="KW-1185">Reference proteome</keyword>
<evidence type="ECO:0000313" key="1">
    <source>
        <dbReference type="EMBL" id="SKC23679.1"/>
    </source>
</evidence>
<organism evidence="1 2">
    <name type="scientific">Alkalitalea saponilacus</name>
    <dbReference type="NCBI Taxonomy" id="889453"/>
    <lineage>
        <taxon>Bacteria</taxon>
        <taxon>Pseudomonadati</taxon>
        <taxon>Bacteroidota</taxon>
        <taxon>Bacteroidia</taxon>
        <taxon>Marinilabiliales</taxon>
        <taxon>Marinilabiliaceae</taxon>
        <taxon>Alkalitalea</taxon>
    </lineage>
</organism>
<dbReference type="InterPro" id="IPR021428">
    <property type="entry name" value="DUF3078"/>
</dbReference>
<proteinExistence type="predicted"/>